<comment type="miscellaneous">
    <text evidence="14">Carbon 2 of the heme B porphyrin ring is defined according to the Fischer nomenclature.</text>
</comment>
<organism evidence="15 16">
    <name type="scientific">Natronomicrosphaera hydrolytica</name>
    <dbReference type="NCBI Taxonomy" id="3242702"/>
    <lineage>
        <taxon>Bacteria</taxon>
        <taxon>Pseudomonadati</taxon>
        <taxon>Planctomycetota</taxon>
        <taxon>Phycisphaerae</taxon>
        <taxon>Phycisphaerales</taxon>
        <taxon>Phycisphaeraceae</taxon>
        <taxon>Natronomicrosphaera</taxon>
    </lineage>
</organism>
<accession>A0ABV4U0M4</accession>
<comment type="similarity">
    <text evidence="14">Belongs to the UbiA prenyltransferase family. Protoheme IX farnesyltransferase subfamily.</text>
</comment>
<keyword evidence="16" id="KW-1185">Reference proteome</keyword>
<sequence length="315" mass="33255">MSQVTSQEPTAAMMSERSLRAMVAGRLSDHLTLVKPGITVMVLITAAIGFAFGAGSSLGGWTSGAWWWLLAVTVVGAGLSCMGAGTLNQVLERDTDQSMTRTKDRPLPAGRMPMGEALAQGLALAVAGVMVLWLGGNLLSALLSAFTIVCYVMVYTPLKRLSWTSTQVGAVPGAMPPVIGYAVAAGYVGPEALLLFAIMALWQIPHFLAIGILCRDDYAAAGMPILPVLDGETGRRTHRWNVATAVALLVAGVSPTLLGYTGWLAFGVALVCGVWFVLLAIRLVYDPSRARARALFLASLVYLPLVLGVLVLDRV</sequence>
<feature type="transmembrane region" description="Helical" evidence="14">
    <location>
        <begin position="240"/>
        <end position="258"/>
    </location>
</feature>
<keyword evidence="4 14" id="KW-1003">Cell membrane</keyword>
<feature type="transmembrane region" description="Helical" evidence="14">
    <location>
        <begin position="194"/>
        <end position="214"/>
    </location>
</feature>
<dbReference type="PANTHER" id="PTHR43448">
    <property type="entry name" value="PROTOHEME IX FARNESYLTRANSFERASE, MITOCHONDRIAL"/>
    <property type="match status" value="1"/>
</dbReference>
<evidence type="ECO:0000256" key="11">
    <source>
        <dbReference type="ARBA" id="ARBA00040810"/>
    </source>
</evidence>
<comment type="function">
    <text evidence="14">Converts heme B (protoheme IX) to heme O by substitution of the vinyl group on carbon 2 of heme B porphyrin ring with a hydroxyethyl farnesyl side group.</text>
</comment>
<evidence type="ECO:0000313" key="16">
    <source>
        <dbReference type="Proteomes" id="UP001575105"/>
    </source>
</evidence>
<keyword evidence="7 14" id="KW-1133">Transmembrane helix</keyword>
<dbReference type="Proteomes" id="UP001575105">
    <property type="component" value="Unassembled WGS sequence"/>
</dbReference>
<feature type="transmembrane region" description="Helical" evidence="14">
    <location>
        <begin position="33"/>
        <end position="54"/>
    </location>
</feature>
<name>A0ABV4U0M4_9BACT</name>
<dbReference type="EMBL" id="JBGUBD010000002">
    <property type="protein sequence ID" value="MFA9477150.1"/>
    <property type="molecule type" value="Genomic_DNA"/>
</dbReference>
<feature type="transmembrane region" description="Helical" evidence="14">
    <location>
        <begin position="112"/>
        <end position="133"/>
    </location>
</feature>
<keyword evidence="5 14" id="KW-0808">Transferase</keyword>
<keyword evidence="6 14" id="KW-0812">Transmembrane</keyword>
<evidence type="ECO:0000256" key="7">
    <source>
        <dbReference type="ARBA" id="ARBA00022989"/>
    </source>
</evidence>
<dbReference type="InterPro" id="IPR006369">
    <property type="entry name" value="Protohaem_IX_farnesylTrfase"/>
</dbReference>
<dbReference type="Gene3D" id="1.10.357.140">
    <property type="entry name" value="UbiA prenyltransferase"/>
    <property type="match status" value="1"/>
</dbReference>
<comment type="subcellular location">
    <subcellularLocation>
        <location evidence="1 14">Cell membrane</location>
        <topology evidence="1 14">Multi-pass membrane protein</topology>
    </subcellularLocation>
</comment>
<evidence type="ECO:0000256" key="1">
    <source>
        <dbReference type="ARBA" id="ARBA00004651"/>
    </source>
</evidence>
<proteinExistence type="inferred from homology"/>
<evidence type="ECO:0000256" key="10">
    <source>
        <dbReference type="ARBA" id="ARBA00030253"/>
    </source>
</evidence>
<dbReference type="InterPro" id="IPR000537">
    <property type="entry name" value="UbiA_prenyltransferase"/>
</dbReference>
<evidence type="ECO:0000256" key="5">
    <source>
        <dbReference type="ARBA" id="ARBA00022679"/>
    </source>
</evidence>
<evidence type="ECO:0000256" key="14">
    <source>
        <dbReference type="HAMAP-Rule" id="MF_00154"/>
    </source>
</evidence>
<evidence type="ECO:0000256" key="4">
    <source>
        <dbReference type="ARBA" id="ARBA00022475"/>
    </source>
</evidence>
<dbReference type="Pfam" id="PF01040">
    <property type="entry name" value="UbiA"/>
    <property type="match status" value="1"/>
</dbReference>
<comment type="caution">
    <text evidence="15">The sequence shown here is derived from an EMBL/GenBank/DDBJ whole genome shotgun (WGS) entry which is preliminary data.</text>
</comment>
<evidence type="ECO:0000256" key="12">
    <source>
        <dbReference type="ARBA" id="ARBA00042475"/>
    </source>
</evidence>
<dbReference type="RefSeq" id="WP_425344079.1">
    <property type="nucleotide sequence ID" value="NZ_JBGUBD010000002.1"/>
</dbReference>
<dbReference type="EC" id="2.5.1.141" evidence="3 14"/>
<evidence type="ECO:0000256" key="8">
    <source>
        <dbReference type="ARBA" id="ARBA00023133"/>
    </source>
</evidence>
<evidence type="ECO:0000256" key="9">
    <source>
        <dbReference type="ARBA" id="ARBA00023136"/>
    </source>
</evidence>
<feature type="transmembrane region" description="Helical" evidence="14">
    <location>
        <begin position="292"/>
        <end position="312"/>
    </location>
</feature>
<dbReference type="InterPro" id="IPR030470">
    <property type="entry name" value="UbiA_prenylTrfase_CS"/>
</dbReference>
<keyword evidence="9 14" id="KW-0472">Membrane</keyword>
<comment type="catalytic activity">
    <reaction evidence="13 14">
        <text>heme b + (2E,6E)-farnesyl diphosphate + H2O = Fe(II)-heme o + diphosphate</text>
        <dbReference type="Rhea" id="RHEA:28070"/>
        <dbReference type="ChEBI" id="CHEBI:15377"/>
        <dbReference type="ChEBI" id="CHEBI:33019"/>
        <dbReference type="ChEBI" id="CHEBI:60344"/>
        <dbReference type="ChEBI" id="CHEBI:60530"/>
        <dbReference type="ChEBI" id="CHEBI:175763"/>
        <dbReference type="EC" id="2.5.1.141"/>
    </reaction>
</comment>
<dbReference type="GO" id="GO:0008495">
    <property type="term" value="F:protoheme IX farnesyltransferase activity"/>
    <property type="evidence" value="ECO:0007669"/>
    <property type="project" value="UniProtKB-EC"/>
</dbReference>
<evidence type="ECO:0000256" key="6">
    <source>
        <dbReference type="ARBA" id="ARBA00022692"/>
    </source>
</evidence>
<gene>
    <name evidence="15" type="primary">cyoE</name>
    <name evidence="14" type="synonym">ctaB</name>
    <name evidence="15" type="ORF">ACERK3_02465</name>
</gene>
<evidence type="ECO:0000256" key="2">
    <source>
        <dbReference type="ARBA" id="ARBA00004919"/>
    </source>
</evidence>
<evidence type="ECO:0000256" key="13">
    <source>
        <dbReference type="ARBA" id="ARBA00047690"/>
    </source>
</evidence>
<dbReference type="CDD" id="cd13957">
    <property type="entry name" value="PT_UbiA_Cox10"/>
    <property type="match status" value="1"/>
</dbReference>
<dbReference type="PROSITE" id="PS00943">
    <property type="entry name" value="UBIA"/>
    <property type="match status" value="1"/>
</dbReference>
<feature type="transmembrane region" description="Helical" evidence="14">
    <location>
        <begin position="66"/>
        <end position="91"/>
    </location>
</feature>
<dbReference type="PANTHER" id="PTHR43448:SF7">
    <property type="entry name" value="4-HYDROXYBENZOATE SOLANESYLTRANSFERASE"/>
    <property type="match status" value="1"/>
</dbReference>
<feature type="transmembrane region" description="Helical" evidence="14">
    <location>
        <begin position="264"/>
        <end position="285"/>
    </location>
</feature>
<protein>
    <recommendedName>
        <fullName evidence="11 14">Protoheme IX farnesyltransferase</fullName>
        <ecNumber evidence="3 14">2.5.1.141</ecNumber>
    </recommendedName>
    <alternativeName>
        <fullName evidence="12 14">Heme B farnesyltransferase</fullName>
    </alternativeName>
    <alternativeName>
        <fullName evidence="10 14">Heme O synthase</fullName>
    </alternativeName>
</protein>
<reference evidence="15 16" key="1">
    <citation type="submission" date="2024-08" db="EMBL/GenBank/DDBJ databases">
        <title>Whole-genome sequencing of halo(alkali)philic microorganisms from hypersaline lakes.</title>
        <authorList>
            <person name="Sorokin D.Y."/>
            <person name="Merkel A.Y."/>
            <person name="Messina E."/>
            <person name="Yakimov M."/>
        </authorList>
    </citation>
    <scope>NUCLEOTIDE SEQUENCE [LARGE SCALE GENOMIC DNA]</scope>
    <source>
        <strain evidence="15 16">AB-hyl4</strain>
    </source>
</reference>
<dbReference type="InterPro" id="IPR044878">
    <property type="entry name" value="UbiA_sf"/>
</dbReference>
<feature type="transmembrane region" description="Helical" evidence="14">
    <location>
        <begin position="139"/>
        <end position="158"/>
    </location>
</feature>
<dbReference type="NCBIfam" id="TIGR01473">
    <property type="entry name" value="cyoE_ctaB"/>
    <property type="match status" value="1"/>
</dbReference>
<feature type="transmembrane region" description="Helical" evidence="14">
    <location>
        <begin position="170"/>
        <end position="188"/>
    </location>
</feature>
<comment type="pathway">
    <text evidence="2 14">Porphyrin-containing compound metabolism; heme O biosynthesis; heme O from protoheme: step 1/1.</text>
</comment>
<evidence type="ECO:0000256" key="3">
    <source>
        <dbReference type="ARBA" id="ARBA00012292"/>
    </source>
</evidence>
<dbReference type="HAMAP" id="MF_00154">
    <property type="entry name" value="CyoE_CtaB"/>
    <property type="match status" value="1"/>
</dbReference>
<evidence type="ECO:0000313" key="15">
    <source>
        <dbReference type="EMBL" id="MFA9477150.1"/>
    </source>
</evidence>
<keyword evidence="8 14" id="KW-0350">Heme biosynthesis</keyword>